<dbReference type="RefSeq" id="WP_408622879.1">
    <property type="nucleotide sequence ID" value="NZ_JBEQCT010000002.1"/>
</dbReference>
<dbReference type="InterPro" id="IPR046335">
    <property type="entry name" value="LacI/GalR-like_sensor"/>
</dbReference>
<dbReference type="PROSITE" id="PS50932">
    <property type="entry name" value="HTH_LACI_2"/>
    <property type="match status" value="1"/>
</dbReference>
<evidence type="ECO:0000313" key="6">
    <source>
        <dbReference type="Proteomes" id="UP001629953"/>
    </source>
</evidence>
<proteinExistence type="predicted"/>
<dbReference type="CDD" id="cd01392">
    <property type="entry name" value="HTH_LacI"/>
    <property type="match status" value="1"/>
</dbReference>
<dbReference type="InterPro" id="IPR010982">
    <property type="entry name" value="Lambda_DNA-bd_dom_sf"/>
</dbReference>
<dbReference type="GO" id="GO:0003677">
    <property type="term" value="F:DNA binding"/>
    <property type="evidence" value="ECO:0007669"/>
    <property type="project" value="UniProtKB-KW"/>
</dbReference>
<dbReference type="PANTHER" id="PTHR30146">
    <property type="entry name" value="LACI-RELATED TRANSCRIPTIONAL REPRESSOR"/>
    <property type="match status" value="1"/>
</dbReference>
<gene>
    <name evidence="5" type="ORF">ABUE30_06390</name>
</gene>
<dbReference type="Gene3D" id="1.10.260.40">
    <property type="entry name" value="lambda repressor-like DNA-binding domains"/>
    <property type="match status" value="1"/>
</dbReference>
<accession>A0ABW9G533</accession>
<dbReference type="Proteomes" id="UP001629953">
    <property type="component" value="Unassembled WGS sequence"/>
</dbReference>
<name>A0ABW9G533_9GAMM</name>
<dbReference type="SMART" id="SM00354">
    <property type="entry name" value="HTH_LACI"/>
    <property type="match status" value="1"/>
</dbReference>
<evidence type="ECO:0000256" key="1">
    <source>
        <dbReference type="ARBA" id="ARBA00023015"/>
    </source>
</evidence>
<comment type="caution">
    <text evidence="5">The sequence shown here is derived from an EMBL/GenBank/DDBJ whole genome shotgun (WGS) entry which is preliminary data.</text>
</comment>
<dbReference type="Pfam" id="PF00356">
    <property type="entry name" value="LacI"/>
    <property type="match status" value="1"/>
</dbReference>
<protein>
    <submittedName>
        <fullName evidence="5">LacI family DNA-binding transcriptional regulator</fullName>
    </submittedName>
</protein>
<keyword evidence="3" id="KW-0804">Transcription</keyword>
<keyword evidence="6" id="KW-1185">Reference proteome</keyword>
<dbReference type="Gene3D" id="3.40.50.2300">
    <property type="match status" value="2"/>
</dbReference>
<dbReference type="PANTHER" id="PTHR30146:SF33">
    <property type="entry name" value="TRANSCRIPTIONAL REGULATOR"/>
    <property type="match status" value="1"/>
</dbReference>
<evidence type="ECO:0000256" key="3">
    <source>
        <dbReference type="ARBA" id="ARBA00023163"/>
    </source>
</evidence>
<dbReference type="InterPro" id="IPR028082">
    <property type="entry name" value="Peripla_BP_I"/>
</dbReference>
<evidence type="ECO:0000313" key="5">
    <source>
        <dbReference type="EMBL" id="MFM2484693.1"/>
    </source>
</evidence>
<sequence length="352" mass="39691">MEENSKKKINRKKQVTLADIAKVVGVGNMTVSRALRTPEKVSDAVRQKVEKVALEMGYLTPIQAKLTQNTGLILVHSSDYLAYFELFSALQDMLHKANINFLIDSSIRNSDDETNKLKLLTYIKPSFVILSATPHSGETTYLLSDLNIPVIEILSEIPTPIDINIGISQQKSMHDLTTKHIDHGYSDICFVCDNSDIWKIKQQIIGWQRAMISRGLNPEKTLNIPQSFHFSKSSSVVPDILFQWPTTQLILCSSTQIANAIICECLRRKIKIPEVLSIASIGSLDVAQSLYPSLSNVDIPFAELAKDIYNVIKQCLNGAPIEHKKMIREAHIQLRESSSRRKPKPYTKNDWF</sequence>
<reference evidence="5 6" key="1">
    <citation type="journal article" date="2013" name="Int. J. Syst. Evol. Microbiol.">
        <title>Celerinatantimonas yamalensis sp. nov., a cold-adapted diazotrophic bacterium from a cold permafrost brine.</title>
        <authorList>
            <person name="Shcherbakova V."/>
            <person name="Chuvilskaya N."/>
            <person name="Rivkina E."/>
            <person name="Demidov N."/>
            <person name="Uchaeva V."/>
            <person name="Suetin S."/>
            <person name="Suzina N."/>
            <person name="Gilichinsky D."/>
        </authorList>
    </citation>
    <scope>NUCLEOTIDE SEQUENCE [LARGE SCALE GENOMIC DNA]</scope>
    <source>
        <strain evidence="5 6">C7</strain>
    </source>
</reference>
<dbReference type="SUPFAM" id="SSF53822">
    <property type="entry name" value="Periplasmic binding protein-like I"/>
    <property type="match status" value="1"/>
</dbReference>
<feature type="domain" description="HTH lacI-type" evidence="4">
    <location>
        <begin position="15"/>
        <end position="69"/>
    </location>
</feature>
<dbReference type="Pfam" id="PF13377">
    <property type="entry name" value="Peripla_BP_3"/>
    <property type="match status" value="1"/>
</dbReference>
<organism evidence="5 6">
    <name type="scientific">Celerinatantimonas yamalensis</name>
    <dbReference type="NCBI Taxonomy" id="559956"/>
    <lineage>
        <taxon>Bacteria</taxon>
        <taxon>Pseudomonadati</taxon>
        <taxon>Pseudomonadota</taxon>
        <taxon>Gammaproteobacteria</taxon>
        <taxon>Celerinatantimonadaceae</taxon>
        <taxon>Celerinatantimonas</taxon>
    </lineage>
</organism>
<evidence type="ECO:0000256" key="2">
    <source>
        <dbReference type="ARBA" id="ARBA00023125"/>
    </source>
</evidence>
<dbReference type="EMBL" id="JBEQCT010000002">
    <property type="protein sequence ID" value="MFM2484693.1"/>
    <property type="molecule type" value="Genomic_DNA"/>
</dbReference>
<evidence type="ECO:0000259" key="4">
    <source>
        <dbReference type="PROSITE" id="PS50932"/>
    </source>
</evidence>
<dbReference type="InterPro" id="IPR000843">
    <property type="entry name" value="HTH_LacI"/>
</dbReference>
<dbReference type="PROSITE" id="PS00356">
    <property type="entry name" value="HTH_LACI_1"/>
    <property type="match status" value="1"/>
</dbReference>
<keyword evidence="2 5" id="KW-0238">DNA-binding</keyword>
<keyword evidence="1" id="KW-0805">Transcription regulation</keyword>
<dbReference type="SUPFAM" id="SSF47413">
    <property type="entry name" value="lambda repressor-like DNA-binding domains"/>
    <property type="match status" value="1"/>
</dbReference>